<accession>A0A8S5TAN7</accession>
<evidence type="ECO:0000313" key="1">
    <source>
        <dbReference type="EMBL" id="DAF60192.1"/>
    </source>
</evidence>
<protein>
    <submittedName>
        <fullName evidence="1">Uncharacterized protein</fullName>
    </submittedName>
</protein>
<dbReference type="Pfam" id="PF14902">
    <property type="entry name" value="DUF4494"/>
    <property type="match status" value="1"/>
</dbReference>
<reference evidence="1" key="1">
    <citation type="journal article" date="2021" name="Proc. Natl. Acad. Sci. U.S.A.">
        <title>A Catalog of Tens of Thousands of Viruses from Human Metagenomes Reveals Hidden Associations with Chronic Diseases.</title>
        <authorList>
            <person name="Tisza M.J."/>
            <person name="Buck C.B."/>
        </authorList>
    </citation>
    <scope>NUCLEOTIDE SEQUENCE</scope>
    <source>
        <strain evidence="1">CtDwO1</strain>
    </source>
</reference>
<sequence>MMLFEVGVRMERTLESGKVAKVVEQFVDDALSFTEAETRIISEVGAYGTDIEVVTMKRSRCTELVGDGSKEKWFKAKVNYITVNEKTGKERKTPYYYFVNAETIADAKSTVDDFFRETIIDYSIATLDETKVLDVSATI</sequence>
<name>A0A8S5TAN7_9CAUD</name>
<organism evidence="1">
    <name type="scientific">Podoviridae sp. ctDwO1</name>
    <dbReference type="NCBI Taxonomy" id="2827726"/>
    <lineage>
        <taxon>Viruses</taxon>
        <taxon>Duplodnaviria</taxon>
        <taxon>Heunggongvirae</taxon>
        <taxon>Uroviricota</taxon>
        <taxon>Caudoviricetes</taxon>
    </lineage>
</organism>
<dbReference type="EMBL" id="BK032784">
    <property type="protein sequence ID" value="DAF60192.1"/>
    <property type="molecule type" value="Genomic_DNA"/>
</dbReference>
<proteinExistence type="predicted"/>
<dbReference type="InterPro" id="IPR027848">
    <property type="entry name" value="DUF4494"/>
</dbReference>